<dbReference type="AlphaFoldDB" id="A0A369QNZ4"/>
<dbReference type="Proteomes" id="UP000253919">
    <property type="component" value="Unassembled WGS sequence"/>
</dbReference>
<evidence type="ECO:0008006" key="4">
    <source>
        <dbReference type="Google" id="ProtNLM"/>
    </source>
</evidence>
<feature type="signal peptide" evidence="1">
    <location>
        <begin position="1"/>
        <end position="20"/>
    </location>
</feature>
<evidence type="ECO:0000256" key="1">
    <source>
        <dbReference type="SAM" id="SignalP"/>
    </source>
</evidence>
<organism evidence="2 3">
    <name type="scientific">Adhaeribacter pallidiroseus</name>
    <dbReference type="NCBI Taxonomy" id="2072847"/>
    <lineage>
        <taxon>Bacteria</taxon>
        <taxon>Pseudomonadati</taxon>
        <taxon>Bacteroidota</taxon>
        <taxon>Cytophagia</taxon>
        <taxon>Cytophagales</taxon>
        <taxon>Hymenobacteraceae</taxon>
        <taxon>Adhaeribacter</taxon>
    </lineage>
</organism>
<proteinExistence type="predicted"/>
<keyword evidence="3" id="KW-1185">Reference proteome</keyword>
<evidence type="ECO:0000313" key="2">
    <source>
        <dbReference type="EMBL" id="RDC63938.1"/>
    </source>
</evidence>
<gene>
    <name evidence="2" type="ORF">AHMF7616_02547</name>
</gene>
<dbReference type="OrthoDB" id="1405967at2"/>
<keyword evidence="1" id="KW-0732">Signal</keyword>
<comment type="caution">
    <text evidence="2">The sequence shown here is derived from an EMBL/GenBank/DDBJ whole genome shotgun (WGS) entry which is preliminary data.</text>
</comment>
<accession>A0A369QNZ4</accession>
<sequence length="330" mass="36992">MKKIIYLFLLLILKNSVSWACDICGCFMGITPYDNQSSLGVLHRYRSFNGYQSANQSSHFFPKGAGILTGGPDSGSGSHSHNGNPTDFEVYRATEIRAKYFIHQRVELNAFVPYVQNTTQYNQSRTTLAGLGDINLFAGVHVLRKIEVAGVQQRLVLGGGLKLPTGHYYRTNAEGSRQPLLYQTGTGSVDYFGYVNYIAGYKKFGLSINSSYKLNGQNYYKESIANSSAHFANLFYRYNVNPNWNMNPSVQFFYEYTQGEKFNGELTGEHKMNNALLGPGLDIYYKNAGVNLAFQLPIYEEDTGHPASAGRLVLGFSYNFNQTKYLIKSK</sequence>
<dbReference type="RefSeq" id="WP_115373162.1">
    <property type="nucleotide sequence ID" value="NZ_QASA01000001.1"/>
</dbReference>
<evidence type="ECO:0000313" key="3">
    <source>
        <dbReference type="Proteomes" id="UP000253919"/>
    </source>
</evidence>
<name>A0A369QNZ4_9BACT</name>
<dbReference type="EMBL" id="QASA01000001">
    <property type="protein sequence ID" value="RDC63938.1"/>
    <property type="molecule type" value="Genomic_DNA"/>
</dbReference>
<feature type="chain" id="PRO_5017017427" description="Transporter" evidence="1">
    <location>
        <begin position="21"/>
        <end position="330"/>
    </location>
</feature>
<protein>
    <recommendedName>
        <fullName evidence="4">Transporter</fullName>
    </recommendedName>
</protein>
<reference evidence="2 3" key="1">
    <citation type="submission" date="2018-04" db="EMBL/GenBank/DDBJ databases">
        <title>Adhaeribacter sp. HMF7616 genome sequencing and assembly.</title>
        <authorList>
            <person name="Kang H."/>
            <person name="Kang J."/>
            <person name="Cha I."/>
            <person name="Kim H."/>
            <person name="Joh K."/>
        </authorList>
    </citation>
    <scope>NUCLEOTIDE SEQUENCE [LARGE SCALE GENOMIC DNA]</scope>
    <source>
        <strain evidence="2 3">HMF7616</strain>
    </source>
</reference>